<dbReference type="PRINTS" id="PR00411">
    <property type="entry name" value="PNDRDTASEI"/>
</dbReference>
<dbReference type="AlphaFoldDB" id="A0A2P2BY95"/>
<feature type="domain" description="Pyridine nucleotide-disulphide oxidoreductase dimerisation" evidence="4">
    <location>
        <begin position="342"/>
        <end position="447"/>
    </location>
</feature>
<dbReference type="SUPFAM" id="SSF51905">
    <property type="entry name" value="FAD/NAD(P)-binding domain"/>
    <property type="match status" value="1"/>
</dbReference>
<comment type="similarity">
    <text evidence="1">Belongs to the class-I pyridine nucleotide-disulfide oxidoreductase family.</text>
</comment>
<dbReference type="GO" id="GO:0050660">
    <property type="term" value="F:flavin adenine dinucleotide binding"/>
    <property type="evidence" value="ECO:0007669"/>
    <property type="project" value="TreeGrafter"/>
</dbReference>
<dbReference type="Gene3D" id="3.30.390.30">
    <property type="match status" value="1"/>
</dbReference>
<dbReference type="PANTHER" id="PTHR43014">
    <property type="entry name" value="MERCURIC REDUCTASE"/>
    <property type="match status" value="1"/>
</dbReference>
<reference evidence="6" key="1">
    <citation type="submission" date="2015-08" db="EMBL/GenBank/DDBJ databases">
        <authorList>
            <person name="Babu N.S."/>
            <person name="Beckwith C.J."/>
            <person name="Beseler K.G."/>
            <person name="Brison A."/>
            <person name="Carone J.V."/>
            <person name="Caskin T.P."/>
            <person name="Diamond M."/>
            <person name="Durham M.E."/>
            <person name="Foxe J.M."/>
            <person name="Go M."/>
            <person name="Henderson B.A."/>
            <person name="Jones I.B."/>
            <person name="McGettigan J.A."/>
            <person name="Micheletti S.J."/>
            <person name="Nasrallah M.E."/>
            <person name="Ortiz D."/>
            <person name="Piller C.R."/>
            <person name="Privatt S.R."/>
            <person name="Schneider S.L."/>
            <person name="Sharp S."/>
            <person name="Smith T.C."/>
            <person name="Stanton J.D."/>
            <person name="Ullery H.E."/>
            <person name="Wilson R.J."/>
            <person name="Serrano M.G."/>
            <person name="Buck G."/>
            <person name="Lee V."/>
            <person name="Wang Y."/>
            <person name="Carvalho R."/>
            <person name="Voegtly L."/>
            <person name="Shi R."/>
            <person name="Duckworth R."/>
            <person name="Johnson A."/>
            <person name="Loviza R."/>
            <person name="Walstead R."/>
            <person name="Shah Z."/>
            <person name="Kiflezghi M."/>
            <person name="Wade K."/>
            <person name="Ball S.L."/>
            <person name="Bradley K.W."/>
            <person name="Asai D.J."/>
            <person name="Bowman C.A."/>
            <person name="Russell D.A."/>
            <person name="Pope W.H."/>
            <person name="Jacobs-Sera D."/>
            <person name="Hendrix R.W."/>
            <person name="Hatfull G.F."/>
        </authorList>
    </citation>
    <scope>NUCLEOTIDE SEQUENCE</scope>
</reference>
<dbReference type="SUPFAM" id="SSF55424">
    <property type="entry name" value="FAD/NAD-linked reductases, dimerisation (C-terminal) domain"/>
    <property type="match status" value="1"/>
</dbReference>
<feature type="domain" description="FAD/NAD(P)-binding" evidence="5">
    <location>
        <begin position="6"/>
        <end position="321"/>
    </location>
</feature>
<gene>
    <name evidence="6" type="ORF">NOCA2210077</name>
</gene>
<evidence type="ECO:0000313" key="6">
    <source>
        <dbReference type="EMBL" id="CUR54727.1"/>
    </source>
</evidence>
<dbReference type="PIRSF" id="PIRSF000350">
    <property type="entry name" value="Mercury_reductase_MerA"/>
    <property type="match status" value="1"/>
</dbReference>
<dbReference type="Pfam" id="PF02852">
    <property type="entry name" value="Pyr_redox_dim"/>
    <property type="match status" value="1"/>
</dbReference>
<evidence type="ECO:0000259" key="4">
    <source>
        <dbReference type="Pfam" id="PF02852"/>
    </source>
</evidence>
<dbReference type="PANTHER" id="PTHR43014:SF2">
    <property type="entry name" value="MERCURIC REDUCTASE"/>
    <property type="match status" value="1"/>
</dbReference>
<proteinExistence type="inferred from homology"/>
<protein>
    <submittedName>
        <fullName evidence="6">Putative oxidoreductase metal ion binding domain protein</fullName>
    </submittedName>
</protein>
<dbReference type="InterPro" id="IPR016156">
    <property type="entry name" value="FAD/NAD-linked_Rdtase_dimer_sf"/>
</dbReference>
<name>A0A2P2BY95_9ZZZZ</name>
<dbReference type="Pfam" id="PF07992">
    <property type="entry name" value="Pyr_redox_2"/>
    <property type="match status" value="1"/>
</dbReference>
<evidence type="ECO:0000256" key="3">
    <source>
        <dbReference type="ARBA" id="ARBA00022827"/>
    </source>
</evidence>
<keyword evidence="3" id="KW-0274">FAD</keyword>
<evidence type="ECO:0000256" key="2">
    <source>
        <dbReference type="ARBA" id="ARBA00022630"/>
    </source>
</evidence>
<dbReference type="InterPro" id="IPR001100">
    <property type="entry name" value="Pyr_nuc-diS_OxRdtase"/>
</dbReference>
<dbReference type="InterPro" id="IPR023753">
    <property type="entry name" value="FAD/NAD-binding_dom"/>
</dbReference>
<sequence length="452" mass="47326">MSEQVDVVVLGLGPGGETAAGLLGKAGLDVVAVDQHLVGGECPFYGCVPSKMMIAAAHTLGEARRVSGRAGSAEVRPDWAPVAARIRADATHDWDDTEFVERLERNGARFVRGRGRLLGPGRVEVTSADGTVREYDARRGVVLNTGTDPAVPPVDGVADTPFWTNRDIVQVTELPASLGIIGGGPIGVEFAQTFARFGVQVTLVEAAERILEGDEPEASQVVSAALAADGVRILTGAELGSVSYADGRFELDLATERVGVERLLVAAGRSNNLAGIGLPTVGVDGDAASLETDERMRVVPRLWAVGDITGKGAFTHVSNYQARVAVRDILGQDGPWADYRAVPRVTYTAPEVGAVGLTEAQAREAGIAVAVATADLGGRGWIAQEEGVVKLVADSQLGVLVGATTVGPSGGEMLSLLVSAVHSRIPISELTTMMYAYPTFHRAVETALHRLR</sequence>
<evidence type="ECO:0000256" key="1">
    <source>
        <dbReference type="ARBA" id="ARBA00007532"/>
    </source>
</evidence>
<accession>A0A2P2BY95</accession>
<dbReference type="GO" id="GO:0003955">
    <property type="term" value="F:NAD(P)H dehydrogenase (quinone) activity"/>
    <property type="evidence" value="ECO:0007669"/>
    <property type="project" value="TreeGrafter"/>
</dbReference>
<dbReference type="Gene3D" id="3.50.50.60">
    <property type="entry name" value="FAD/NAD(P)-binding domain"/>
    <property type="match status" value="2"/>
</dbReference>
<dbReference type="PRINTS" id="PR00368">
    <property type="entry name" value="FADPNR"/>
</dbReference>
<keyword evidence="2" id="KW-0285">Flavoprotein</keyword>
<dbReference type="InterPro" id="IPR036188">
    <property type="entry name" value="FAD/NAD-bd_sf"/>
</dbReference>
<evidence type="ECO:0000259" key="5">
    <source>
        <dbReference type="Pfam" id="PF07992"/>
    </source>
</evidence>
<dbReference type="EMBL" id="CZKA01000014">
    <property type="protein sequence ID" value="CUR54727.1"/>
    <property type="molecule type" value="Genomic_DNA"/>
</dbReference>
<organism evidence="6">
    <name type="scientific">metagenome</name>
    <dbReference type="NCBI Taxonomy" id="256318"/>
    <lineage>
        <taxon>unclassified sequences</taxon>
        <taxon>metagenomes</taxon>
    </lineage>
</organism>
<dbReference type="InterPro" id="IPR004099">
    <property type="entry name" value="Pyr_nucl-diS_OxRdtase_dimer"/>
</dbReference>